<dbReference type="EMBL" id="OC885307">
    <property type="protein sequence ID" value="CAD7644129.1"/>
    <property type="molecule type" value="Genomic_DNA"/>
</dbReference>
<proteinExistence type="predicted"/>
<keyword evidence="1" id="KW-0732">Signal</keyword>
<feature type="chain" id="PRO_5036403505" evidence="1">
    <location>
        <begin position="24"/>
        <end position="152"/>
    </location>
</feature>
<dbReference type="EMBL" id="CAJPIZ010030732">
    <property type="protein sequence ID" value="CAG2119968.1"/>
    <property type="molecule type" value="Genomic_DNA"/>
</dbReference>
<dbReference type="AlphaFoldDB" id="A0A7R9LP58"/>
<feature type="non-terminal residue" evidence="2">
    <location>
        <position position="152"/>
    </location>
</feature>
<sequence>MFIYYICIYTILLAGQYTQGCQLGNCPTPESITPCLCRKDSRGCRLIHCDGYRDINLKQVFKSMSRELHGNNRELHVFSLTNTRVTELPENVFASIQFDVINITNAYNLRRINSKAFYCTNAEIQSFKLENTPVIVEHPDYDLFQALDSMEG</sequence>
<reference evidence="2" key="1">
    <citation type="submission" date="2020-11" db="EMBL/GenBank/DDBJ databases">
        <authorList>
            <person name="Tran Van P."/>
        </authorList>
    </citation>
    <scope>NUCLEOTIDE SEQUENCE</scope>
</reference>
<feature type="signal peptide" evidence="1">
    <location>
        <begin position="1"/>
        <end position="23"/>
    </location>
</feature>
<evidence type="ECO:0000313" key="2">
    <source>
        <dbReference type="EMBL" id="CAD7644129.1"/>
    </source>
</evidence>
<gene>
    <name evidence="2" type="ORF">OSB1V03_LOCUS19915</name>
</gene>
<organism evidence="2">
    <name type="scientific">Medioppia subpectinata</name>
    <dbReference type="NCBI Taxonomy" id="1979941"/>
    <lineage>
        <taxon>Eukaryota</taxon>
        <taxon>Metazoa</taxon>
        <taxon>Ecdysozoa</taxon>
        <taxon>Arthropoda</taxon>
        <taxon>Chelicerata</taxon>
        <taxon>Arachnida</taxon>
        <taxon>Acari</taxon>
        <taxon>Acariformes</taxon>
        <taxon>Sarcoptiformes</taxon>
        <taxon>Oribatida</taxon>
        <taxon>Brachypylina</taxon>
        <taxon>Oppioidea</taxon>
        <taxon>Oppiidae</taxon>
        <taxon>Medioppia</taxon>
    </lineage>
</organism>
<name>A0A7R9LP58_9ACAR</name>
<dbReference type="OrthoDB" id="6503826at2759"/>
<evidence type="ECO:0000313" key="3">
    <source>
        <dbReference type="Proteomes" id="UP000759131"/>
    </source>
</evidence>
<protein>
    <submittedName>
        <fullName evidence="2">Uncharacterized protein</fullName>
    </submittedName>
</protein>
<keyword evidence="3" id="KW-1185">Reference proteome</keyword>
<evidence type="ECO:0000256" key="1">
    <source>
        <dbReference type="SAM" id="SignalP"/>
    </source>
</evidence>
<accession>A0A7R9LP58</accession>
<dbReference type="Proteomes" id="UP000759131">
    <property type="component" value="Unassembled WGS sequence"/>
</dbReference>